<sequence>MYEEQLGEGEDYLKIKRTVCINILNFKYLKTTKFHTGYRLKEMETHEELTDIIEMNFIEVPKLEENSGEKDLLVAWTEFLKNPESEKVRHLEMDIEEIRSAKDELIRMSNDEKEREIYEMRSKILKDKVSALNSAERTGEMNKSKLGIRNMLAKGMDTKSITEILEISVELVEEVINE</sequence>
<dbReference type="InterPro" id="IPR010106">
    <property type="entry name" value="RpnA"/>
</dbReference>
<dbReference type="AlphaFoldDB" id="A0A1H0LS36"/>
<dbReference type="PANTHER" id="PTHR41317:SF1">
    <property type="entry name" value="PD-(D_E)XK NUCLEASE FAMILY TRANSPOSASE"/>
    <property type="match status" value="1"/>
</dbReference>
<protein>
    <recommendedName>
        <fullName evidence="3">PD-(D/E)XK nuclease family transposase</fullName>
    </recommendedName>
</protein>
<reference evidence="1 2" key="1">
    <citation type="submission" date="2016-10" db="EMBL/GenBank/DDBJ databases">
        <authorList>
            <person name="de Groot N.N."/>
        </authorList>
    </citation>
    <scope>NUCLEOTIDE SEQUENCE [LARGE SCALE GENOMIC DNA]</scope>
    <source>
        <strain evidence="1 2">DSM 12272</strain>
    </source>
</reference>
<dbReference type="Pfam" id="PF12784">
    <property type="entry name" value="PDDEXK_2"/>
    <property type="match status" value="1"/>
</dbReference>
<dbReference type="EMBL" id="FNJM01000001">
    <property type="protein sequence ID" value="SDO70700.1"/>
    <property type="molecule type" value="Genomic_DNA"/>
</dbReference>
<dbReference type="PANTHER" id="PTHR41317">
    <property type="entry name" value="PD-(D_E)XK NUCLEASE FAMILY TRANSPOSASE"/>
    <property type="match status" value="1"/>
</dbReference>
<evidence type="ECO:0008006" key="3">
    <source>
        <dbReference type="Google" id="ProtNLM"/>
    </source>
</evidence>
<organism evidence="1 2">
    <name type="scientific">Clostridium gasigenes</name>
    <dbReference type="NCBI Taxonomy" id="94869"/>
    <lineage>
        <taxon>Bacteria</taxon>
        <taxon>Bacillati</taxon>
        <taxon>Bacillota</taxon>
        <taxon>Clostridia</taxon>
        <taxon>Eubacteriales</taxon>
        <taxon>Clostridiaceae</taxon>
        <taxon>Clostridium</taxon>
    </lineage>
</organism>
<dbReference type="RefSeq" id="WP_185169356.1">
    <property type="nucleotide sequence ID" value="NZ_CP071376.1"/>
</dbReference>
<evidence type="ECO:0000313" key="2">
    <source>
        <dbReference type="Proteomes" id="UP000198597"/>
    </source>
</evidence>
<name>A0A1H0LS36_9CLOT</name>
<dbReference type="STRING" id="94869.SAMN04488529_101173"/>
<dbReference type="GeneID" id="65310287"/>
<dbReference type="Proteomes" id="UP000198597">
    <property type="component" value="Unassembled WGS sequence"/>
</dbReference>
<accession>A0A1H0LS36</accession>
<keyword evidence="2" id="KW-1185">Reference proteome</keyword>
<gene>
    <name evidence="1" type="ORF">SAMN04488529_101173</name>
</gene>
<evidence type="ECO:0000313" key="1">
    <source>
        <dbReference type="EMBL" id="SDO70700.1"/>
    </source>
</evidence>
<proteinExistence type="predicted"/>
<dbReference type="NCBIfam" id="TIGR01784">
    <property type="entry name" value="T_den_put_tspse"/>
    <property type="match status" value="1"/>
</dbReference>